<dbReference type="Gene3D" id="1.10.357.10">
    <property type="entry name" value="Tetracycline Repressor, domain 2"/>
    <property type="match status" value="1"/>
</dbReference>
<dbReference type="InterPro" id="IPR036271">
    <property type="entry name" value="Tet_transcr_reg_TetR-rel_C_sf"/>
</dbReference>
<dbReference type="Proteomes" id="UP001319080">
    <property type="component" value="Unassembled WGS sequence"/>
</dbReference>
<dbReference type="InterPro" id="IPR041673">
    <property type="entry name" value="TetR_C_23"/>
</dbReference>
<proteinExistence type="predicted"/>
<feature type="domain" description="Tetracyclin repressor-like C-terminal" evidence="1">
    <location>
        <begin position="94"/>
        <end position="220"/>
    </location>
</feature>
<evidence type="ECO:0000313" key="3">
    <source>
        <dbReference type="Proteomes" id="UP001319080"/>
    </source>
</evidence>
<dbReference type="RefSeq" id="WP_254087823.1">
    <property type="nucleotide sequence ID" value="NZ_JAHESE010000056.1"/>
</dbReference>
<protein>
    <submittedName>
        <fullName evidence="2">TetR/AcrR family transcriptional regulator</fullName>
    </submittedName>
</protein>
<accession>A0AAP2GX66</accession>
<dbReference type="Pfam" id="PF17931">
    <property type="entry name" value="TetR_C_23"/>
    <property type="match status" value="1"/>
</dbReference>
<organism evidence="2 3">
    <name type="scientific">Dawidia cretensis</name>
    <dbReference type="NCBI Taxonomy" id="2782350"/>
    <lineage>
        <taxon>Bacteria</taxon>
        <taxon>Pseudomonadati</taxon>
        <taxon>Bacteroidota</taxon>
        <taxon>Cytophagia</taxon>
        <taxon>Cytophagales</taxon>
        <taxon>Chryseotaleaceae</taxon>
        <taxon>Dawidia</taxon>
    </lineage>
</organism>
<dbReference type="EMBL" id="JAHESE010000056">
    <property type="protein sequence ID" value="MBT1712257.1"/>
    <property type="molecule type" value="Genomic_DNA"/>
</dbReference>
<gene>
    <name evidence="2" type="ORF">KK062_28705</name>
</gene>
<reference evidence="2 3" key="1">
    <citation type="submission" date="2021-05" db="EMBL/GenBank/DDBJ databases">
        <title>A Polyphasic approach of four new species of the genus Ohtaekwangia: Ohtaekwangia histidinii sp. nov., Ohtaekwangia cretensis sp. nov., Ohtaekwangia indiensis sp. nov., Ohtaekwangia reichenbachii sp. nov. from diverse environment.</title>
        <authorList>
            <person name="Octaviana S."/>
        </authorList>
    </citation>
    <scope>NUCLEOTIDE SEQUENCE [LARGE SCALE GENOMIC DNA]</scope>
    <source>
        <strain evidence="2 3">PWU5</strain>
    </source>
</reference>
<comment type="caution">
    <text evidence="2">The sequence shown here is derived from an EMBL/GenBank/DDBJ whole genome shotgun (WGS) entry which is preliminary data.</text>
</comment>
<evidence type="ECO:0000313" key="2">
    <source>
        <dbReference type="EMBL" id="MBT1712257.1"/>
    </source>
</evidence>
<evidence type="ECO:0000259" key="1">
    <source>
        <dbReference type="Pfam" id="PF17931"/>
    </source>
</evidence>
<dbReference type="SUPFAM" id="SSF48498">
    <property type="entry name" value="Tetracyclin repressor-like, C-terminal domain"/>
    <property type="match status" value="1"/>
</dbReference>
<name>A0AAP2GX66_9BACT</name>
<dbReference type="AlphaFoldDB" id="A0AAP2GX66"/>
<keyword evidence="3" id="KW-1185">Reference proteome</keyword>
<sequence>MDTAKKTSSRKSAAKQTQPAKIIAAYKAHVLTLGHQPPSVYKFCLDAGITEDEFYQHFGSFDGLERVIWKEFIDQTINRLQADNSFNNFNTRERVLAFYFTLLETLRPERSLVLLYLNDAKRLEVTPAFLRSFRESFDAFFTTLLAEGKQRGDVATRPYLEKQYPRLFWLHLGFILTFWKQDDSAGFERTDAAVEKSVNLAFDLIGTGALDSALDFGKFLYQQHKF</sequence>